<evidence type="ECO:0000259" key="13">
    <source>
        <dbReference type="PROSITE" id="PS51900"/>
    </source>
</evidence>
<dbReference type="NCBIfam" id="NF040815">
    <property type="entry name" value="recomb_XerA_Arch"/>
    <property type="match status" value="1"/>
</dbReference>
<dbReference type="InterPro" id="IPR010998">
    <property type="entry name" value="Integrase_recombinase_N"/>
</dbReference>
<evidence type="ECO:0000256" key="8">
    <source>
        <dbReference type="ARBA" id="ARBA00023125"/>
    </source>
</evidence>
<evidence type="ECO:0000256" key="1">
    <source>
        <dbReference type="ARBA" id="ARBA00004496"/>
    </source>
</evidence>
<protein>
    <recommendedName>
        <fullName evidence="3 11">Tyrosine recombinase XerD</fullName>
    </recommendedName>
</protein>
<dbReference type="GO" id="GO:0003677">
    <property type="term" value="F:DNA binding"/>
    <property type="evidence" value="ECO:0007669"/>
    <property type="project" value="UniProtKB-UniRule"/>
</dbReference>
<dbReference type="Gene3D" id="1.10.443.10">
    <property type="entry name" value="Intergrase catalytic core"/>
    <property type="match status" value="1"/>
</dbReference>
<feature type="active site" evidence="11">
    <location>
        <position position="146"/>
    </location>
</feature>
<dbReference type="OrthoDB" id="9801717at2"/>
<feature type="active site" evidence="11">
    <location>
        <position position="244"/>
    </location>
</feature>
<proteinExistence type="inferred from homology"/>
<feature type="domain" description="Tyr recombinase" evidence="12">
    <location>
        <begin position="106"/>
        <end position="289"/>
    </location>
</feature>
<keyword evidence="8 11" id="KW-0238">DNA-binding</keyword>
<keyword evidence="10 11" id="KW-0131">Cell cycle</keyword>
<dbReference type="InterPro" id="IPR023009">
    <property type="entry name" value="Tyrosine_recombinase_XerC/XerD"/>
</dbReference>
<dbReference type="InterPro" id="IPR002104">
    <property type="entry name" value="Integrase_catalytic"/>
</dbReference>
<dbReference type="InterPro" id="IPR013762">
    <property type="entry name" value="Integrase-like_cat_sf"/>
</dbReference>
<dbReference type="HAMAP" id="MF_01807">
    <property type="entry name" value="Recomb_XerD"/>
    <property type="match status" value="1"/>
</dbReference>
<keyword evidence="4 11" id="KW-0963">Cytoplasm</keyword>
<accession>A0A5R9BW22</accession>
<dbReference type="NCBIfam" id="TIGR02225">
    <property type="entry name" value="recomb_XerD"/>
    <property type="match status" value="1"/>
</dbReference>
<dbReference type="GO" id="GO:0051301">
    <property type="term" value="P:cell division"/>
    <property type="evidence" value="ECO:0007669"/>
    <property type="project" value="UniProtKB-KW"/>
</dbReference>
<dbReference type="SUPFAM" id="SSF56349">
    <property type="entry name" value="DNA breaking-rejoining enzymes"/>
    <property type="match status" value="1"/>
</dbReference>
<dbReference type="InterPro" id="IPR011010">
    <property type="entry name" value="DNA_brk_join_enz"/>
</dbReference>
<dbReference type="Pfam" id="PF00589">
    <property type="entry name" value="Phage_integrase"/>
    <property type="match status" value="1"/>
</dbReference>
<keyword evidence="7 11" id="KW-0229">DNA integration</keyword>
<dbReference type="AlphaFoldDB" id="A0A5R9BW22"/>
<comment type="caution">
    <text evidence="14">The sequence shown here is derived from an EMBL/GenBank/DDBJ whole genome shotgun (WGS) entry which is preliminary data.</text>
</comment>
<feature type="active site" evidence="11">
    <location>
        <position position="170"/>
    </location>
</feature>
<dbReference type="PROSITE" id="PS51898">
    <property type="entry name" value="TYR_RECOMBINASE"/>
    <property type="match status" value="1"/>
</dbReference>
<dbReference type="PANTHER" id="PTHR30349:SF81">
    <property type="entry name" value="TYROSINE RECOMBINASE XERC"/>
    <property type="match status" value="1"/>
</dbReference>
<dbReference type="PANTHER" id="PTHR30349">
    <property type="entry name" value="PHAGE INTEGRASE-RELATED"/>
    <property type="match status" value="1"/>
</dbReference>
<reference evidence="14 15" key="1">
    <citation type="submission" date="2019-05" db="EMBL/GenBank/DDBJ databases">
        <title>The metagenome of a microbial culture collection derived from dairy environment covers the genomic content of the human microbiome.</title>
        <authorList>
            <person name="Roder T."/>
            <person name="Wuthrich D."/>
            <person name="Sattari Z."/>
            <person name="Von Ah U."/>
            <person name="Bar C."/>
            <person name="Ronchi F."/>
            <person name="Macpherson A.J."/>
            <person name="Ganal-Vonarburg S.C."/>
            <person name="Bruggmann R."/>
            <person name="Vergeres G."/>
        </authorList>
    </citation>
    <scope>NUCLEOTIDE SEQUENCE [LARGE SCALE GENOMIC DNA]</scope>
    <source>
        <strain evidence="14 15">FAM 18815</strain>
    </source>
</reference>
<feature type="active site" evidence="11">
    <location>
        <position position="241"/>
    </location>
</feature>
<dbReference type="GO" id="GO:0009037">
    <property type="term" value="F:tyrosine-based site-specific recombinase activity"/>
    <property type="evidence" value="ECO:0007669"/>
    <property type="project" value="UniProtKB-UniRule"/>
</dbReference>
<dbReference type="NCBIfam" id="NF001399">
    <property type="entry name" value="PRK00283.1"/>
    <property type="match status" value="1"/>
</dbReference>
<evidence type="ECO:0000256" key="6">
    <source>
        <dbReference type="ARBA" id="ARBA00022829"/>
    </source>
</evidence>
<comment type="similarity">
    <text evidence="2 11">Belongs to the 'phage' integrase family. XerD subfamily.</text>
</comment>
<dbReference type="EMBL" id="VBTH01000004">
    <property type="protein sequence ID" value="TLQ04906.1"/>
    <property type="molecule type" value="Genomic_DNA"/>
</dbReference>
<dbReference type="InterPro" id="IPR004107">
    <property type="entry name" value="Integrase_SAM-like_N"/>
</dbReference>
<feature type="domain" description="Core-binding (CB)" evidence="13">
    <location>
        <begin position="1"/>
        <end position="85"/>
    </location>
</feature>
<evidence type="ECO:0000256" key="4">
    <source>
        <dbReference type="ARBA" id="ARBA00022490"/>
    </source>
</evidence>
<gene>
    <name evidence="11 14" type="primary">xerD</name>
    <name evidence="14" type="ORF">FEZ51_03065</name>
</gene>
<keyword evidence="9 11" id="KW-0233">DNA recombination</keyword>
<evidence type="ECO:0000256" key="2">
    <source>
        <dbReference type="ARBA" id="ARBA00010450"/>
    </source>
</evidence>
<dbReference type="HAMAP" id="MF_01808">
    <property type="entry name" value="Recomb_XerC_XerD"/>
    <property type="match status" value="1"/>
</dbReference>
<dbReference type="InterPro" id="IPR050090">
    <property type="entry name" value="Tyrosine_recombinase_XerCD"/>
</dbReference>
<sequence>MNDLINDYLHSLKVERGLSDNTIISYRQELKRLADYLNQVSIENITDVDRYTILDYLNDLKKAGRARSSSIHTISSLRKFFKYLLITEQIEIDPMTNIDPPKSAHHLPSVLTTAEVEKLLQVPNTNEPLGIRDRTILEVMYATGLRVSELISLNLNELHLEMGLIETLGKGNKKRIIPIGDVAIKWLNRYINGARQELLGNKNYNEIFLNQHGRPLTRQGVWKNLKNQVKKAGIEKNITPHTLRHSFATHLLENGADLRIVQELLGHADISTTQIYTHITRQRLVDVYDKYHPRA</sequence>
<evidence type="ECO:0000256" key="10">
    <source>
        <dbReference type="ARBA" id="ARBA00023306"/>
    </source>
</evidence>
<evidence type="ECO:0000313" key="15">
    <source>
        <dbReference type="Proteomes" id="UP000305541"/>
    </source>
</evidence>
<dbReference type="GO" id="GO:0005737">
    <property type="term" value="C:cytoplasm"/>
    <property type="evidence" value="ECO:0007669"/>
    <property type="project" value="UniProtKB-SubCell"/>
</dbReference>
<evidence type="ECO:0000256" key="9">
    <source>
        <dbReference type="ARBA" id="ARBA00023172"/>
    </source>
</evidence>
<evidence type="ECO:0000256" key="7">
    <source>
        <dbReference type="ARBA" id="ARBA00022908"/>
    </source>
</evidence>
<organism evidence="14 15">
    <name type="scientific">Pediococcus stilesii</name>
    <dbReference type="NCBI Taxonomy" id="331679"/>
    <lineage>
        <taxon>Bacteria</taxon>
        <taxon>Bacillati</taxon>
        <taxon>Bacillota</taxon>
        <taxon>Bacilli</taxon>
        <taxon>Lactobacillales</taxon>
        <taxon>Lactobacillaceae</taxon>
        <taxon>Pediococcus</taxon>
    </lineage>
</organism>
<keyword evidence="6 11" id="KW-0159">Chromosome partition</keyword>
<dbReference type="GO" id="GO:0007059">
    <property type="term" value="P:chromosome segregation"/>
    <property type="evidence" value="ECO:0007669"/>
    <property type="project" value="UniProtKB-UniRule"/>
</dbReference>
<feature type="active site" evidence="11">
    <location>
        <position position="267"/>
    </location>
</feature>
<dbReference type="PROSITE" id="PS51900">
    <property type="entry name" value="CB"/>
    <property type="match status" value="1"/>
</dbReference>
<dbReference type="CDD" id="cd00798">
    <property type="entry name" value="INT_XerDC_C"/>
    <property type="match status" value="1"/>
</dbReference>
<evidence type="ECO:0000256" key="11">
    <source>
        <dbReference type="HAMAP-Rule" id="MF_01807"/>
    </source>
</evidence>
<dbReference type="Proteomes" id="UP000305541">
    <property type="component" value="Unassembled WGS sequence"/>
</dbReference>
<evidence type="ECO:0000313" key="14">
    <source>
        <dbReference type="EMBL" id="TLQ04906.1"/>
    </source>
</evidence>
<evidence type="ECO:0000259" key="12">
    <source>
        <dbReference type="PROSITE" id="PS51898"/>
    </source>
</evidence>
<keyword evidence="5 11" id="KW-0132">Cell division</keyword>
<dbReference type="InterPro" id="IPR044068">
    <property type="entry name" value="CB"/>
</dbReference>
<evidence type="ECO:0000256" key="5">
    <source>
        <dbReference type="ARBA" id="ARBA00022618"/>
    </source>
</evidence>
<comment type="subcellular location">
    <subcellularLocation>
        <location evidence="1 11">Cytoplasm</location>
    </subcellularLocation>
</comment>
<dbReference type="Pfam" id="PF02899">
    <property type="entry name" value="Phage_int_SAM_1"/>
    <property type="match status" value="1"/>
</dbReference>
<dbReference type="Gene3D" id="1.10.150.130">
    <property type="match status" value="1"/>
</dbReference>
<feature type="active site" description="O-(3'-phospho-DNA)-tyrosine intermediate" evidence="11">
    <location>
        <position position="276"/>
    </location>
</feature>
<comment type="function">
    <text evidence="11">Site-specific tyrosine recombinase, which acts by catalyzing the cutting and rejoining of the recombining DNA molecules. The XerC-XerD complex is essential to convert dimers of the bacterial chromosome into monomers to permit their segregation at cell division. It also contributes to the segregational stability of plasmids.</text>
</comment>
<dbReference type="RefSeq" id="WP_138473973.1">
    <property type="nucleotide sequence ID" value="NZ_VBTH01000004.1"/>
</dbReference>
<dbReference type="GO" id="GO:0006313">
    <property type="term" value="P:DNA transposition"/>
    <property type="evidence" value="ECO:0007669"/>
    <property type="project" value="UniProtKB-UniRule"/>
</dbReference>
<evidence type="ECO:0000256" key="3">
    <source>
        <dbReference type="ARBA" id="ARBA00015810"/>
    </source>
</evidence>
<comment type="subunit">
    <text evidence="11">Forms a cyclic heterotetrameric complex composed of two molecules of XerC and two molecules of XerD.</text>
</comment>
<dbReference type="InterPro" id="IPR011932">
    <property type="entry name" value="Recomb_XerD"/>
</dbReference>
<name>A0A5R9BW22_9LACO</name>